<dbReference type="Gene3D" id="3.40.50.1820">
    <property type="entry name" value="alpha/beta hydrolase"/>
    <property type="match status" value="1"/>
</dbReference>
<evidence type="ECO:0000313" key="1">
    <source>
        <dbReference type="EMBL" id="QNF34418.1"/>
    </source>
</evidence>
<dbReference type="SUPFAM" id="SSF53474">
    <property type="entry name" value="alpha/beta-Hydrolases"/>
    <property type="match status" value="1"/>
</dbReference>
<name>A0A7G7GB84_9BACT</name>
<evidence type="ECO:0008006" key="3">
    <source>
        <dbReference type="Google" id="ProtNLM"/>
    </source>
</evidence>
<dbReference type="AlphaFoldDB" id="A0A7G7GB84"/>
<dbReference type="KEGG" id="aswu:HUW51_17435"/>
<sequence>MKYLLLTFLVFCQINLIAQPTKPIDYGLKAFSITDNKLGLINFYVDTTGITQKAPLFIDINGSGGLPLCFYIKGKDFGATANTFTTDILENTKAKYHYVILDKPGTPFCDTITTNQTAKEYNLPEVLKDYKFSDEYTKRLSLQWRVEATKKVVSYLIRNKYWNKTKIVAYGYSEGGQVVPTLAVEDKRITHIAAVVGSGLNQFYDGIIGWRIKAAKGEITHQQAQDSINVGLKNIAAVYKYPTATDKQIGGHSYQRWASFCSVVPFEQLRKLTIPIYMVAATADTSSPIYGLDYVPLEFIRLGKTNLTYDPCIGCNHYLASTDNNQQASPNYLQKILDWVDRN</sequence>
<dbReference type="RefSeq" id="WP_185270898.1">
    <property type="nucleotide sequence ID" value="NZ_CP055156.1"/>
</dbReference>
<proteinExistence type="predicted"/>
<dbReference type="InterPro" id="IPR029058">
    <property type="entry name" value="AB_hydrolase_fold"/>
</dbReference>
<reference evidence="1 2" key="1">
    <citation type="journal article" date="2018" name="Int. J. Syst. Evol. Microbiol.">
        <title>Adhaeribacter swui sp. nov., isolated from wet mud.</title>
        <authorList>
            <person name="Kim D.U."/>
            <person name="Kim K.W."/>
            <person name="Kang M.S."/>
            <person name="Kim J.Y."/>
            <person name="Jang J.H."/>
            <person name="Kim M.K."/>
        </authorList>
    </citation>
    <scope>NUCLEOTIDE SEQUENCE [LARGE SCALE GENOMIC DNA]</scope>
    <source>
        <strain evidence="1 2">KCTC 52873</strain>
    </source>
</reference>
<gene>
    <name evidence="1" type="ORF">HUW51_17435</name>
</gene>
<organism evidence="1 2">
    <name type="scientific">Adhaeribacter swui</name>
    <dbReference type="NCBI Taxonomy" id="2086471"/>
    <lineage>
        <taxon>Bacteria</taxon>
        <taxon>Pseudomonadati</taxon>
        <taxon>Bacteroidota</taxon>
        <taxon>Cytophagia</taxon>
        <taxon>Cytophagales</taxon>
        <taxon>Hymenobacteraceae</taxon>
        <taxon>Adhaeribacter</taxon>
    </lineage>
</organism>
<evidence type="ECO:0000313" key="2">
    <source>
        <dbReference type="Proteomes" id="UP000515237"/>
    </source>
</evidence>
<dbReference type="EMBL" id="CP055156">
    <property type="protein sequence ID" value="QNF34418.1"/>
    <property type="molecule type" value="Genomic_DNA"/>
</dbReference>
<dbReference type="Proteomes" id="UP000515237">
    <property type="component" value="Chromosome"/>
</dbReference>
<protein>
    <recommendedName>
        <fullName evidence="3">Alpha/beta hydrolase</fullName>
    </recommendedName>
</protein>
<accession>A0A7G7GB84</accession>
<keyword evidence="2" id="KW-1185">Reference proteome</keyword>